<feature type="compositionally biased region" description="Basic and acidic residues" evidence="11">
    <location>
        <begin position="377"/>
        <end position="386"/>
    </location>
</feature>
<dbReference type="Proteomes" id="UP000092124">
    <property type="component" value="Unassembled WGS sequence"/>
</dbReference>
<keyword evidence="14" id="KW-1185">Reference proteome</keyword>
<dbReference type="AlphaFoldDB" id="A0A1A6HJG8"/>
<dbReference type="Gene3D" id="3.40.190.10">
    <property type="entry name" value="Periplasmic binding protein-like II"/>
    <property type="match status" value="2"/>
</dbReference>
<feature type="non-terminal residue" evidence="13">
    <location>
        <position position="394"/>
    </location>
</feature>
<dbReference type="FunFam" id="3.40.190.10:FF:000061">
    <property type="entry name" value="Glutamate receptor, ionotropic kainate"/>
    <property type="match status" value="1"/>
</dbReference>
<dbReference type="EMBL" id="LZPO01027524">
    <property type="protein sequence ID" value="OBS78120.1"/>
    <property type="molecule type" value="Genomic_DNA"/>
</dbReference>
<keyword evidence="2" id="KW-0813">Transport</keyword>
<evidence type="ECO:0000256" key="11">
    <source>
        <dbReference type="SAM" id="MobiDB-lite"/>
    </source>
</evidence>
<dbReference type="PANTHER" id="PTHR18966">
    <property type="entry name" value="IONOTROPIC GLUTAMATE RECEPTOR"/>
    <property type="match status" value="1"/>
</dbReference>
<evidence type="ECO:0000256" key="7">
    <source>
        <dbReference type="ARBA" id="ARBA00023170"/>
    </source>
</evidence>
<dbReference type="SUPFAM" id="SSF53850">
    <property type="entry name" value="Periplasmic binding protein-like II"/>
    <property type="match status" value="1"/>
</dbReference>
<gene>
    <name evidence="13" type="ORF">A6R68_19491</name>
</gene>
<evidence type="ECO:0000256" key="3">
    <source>
        <dbReference type="ARBA" id="ARBA00022692"/>
    </source>
</evidence>
<name>A0A1A6HJG8_NEOLE</name>
<keyword evidence="6" id="KW-0472">Membrane</keyword>
<protein>
    <recommendedName>
        <fullName evidence="12">Ionotropic glutamate receptor C-terminal domain-containing protein</fullName>
    </recommendedName>
</protein>
<accession>A0A1A6HJG8</accession>
<dbReference type="GO" id="GO:0015276">
    <property type="term" value="F:ligand-gated monoatomic ion channel activity"/>
    <property type="evidence" value="ECO:0007669"/>
    <property type="project" value="InterPro"/>
</dbReference>
<keyword evidence="3" id="KW-0812">Transmembrane</keyword>
<evidence type="ECO:0000256" key="9">
    <source>
        <dbReference type="ARBA" id="ARBA00023286"/>
    </source>
</evidence>
<keyword evidence="7" id="KW-0675">Receptor</keyword>
<dbReference type="InterPro" id="IPR001320">
    <property type="entry name" value="Iontro_rcpt_C"/>
</dbReference>
<evidence type="ECO:0000259" key="12">
    <source>
        <dbReference type="SMART" id="SM00079"/>
    </source>
</evidence>
<keyword evidence="9" id="KW-1071">Ligand-gated ion channel</keyword>
<dbReference type="GO" id="GO:0016020">
    <property type="term" value="C:membrane"/>
    <property type="evidence" value="ECO:0007669"/>
    <property type="project" value="UniProtKB-SubCell"/>
</dbReference>
<sequence length="394" mass="44458">MLSDTSALHFAVLSAAVFKKLSVRSGLRCSAILFGPLWLSLLTPYEWYSPHPCAQGRCNLLVNQYSLGNSLWFPVGGFMQQGSTIAPRALSTRCNSRYQTYQRMWNYMYSKQPSVFVKSTEEGIARVLNSNYAFLLESTMNEYYRQRNCNLTQIGGLLDTKGYGIGMPVGSVFRDEFDLAILQLQENNRLEILKRKWWEGGKCPKEEDHRAKEDSDTQEQCDPKDLFLEVLKCPPGVKRKMEPQAVKGNYKVDLSSSDRDSLECPSIIRSLTLPGQVSVCQEMVTELRSIILCQDSIHPRRRRSGGLPPQPPVLEERRPRGTVTLSNGKLCGAGEPDQLAQRLAQEAALVARGCTHIRVCPECRRFQGLRARPSPARSEESLEWDKTTNSSEPE</sequence>
<evidence type="ECO:0000256" key="5">
    <source>
        <dbReference type="ARBA" id="ARBA00023065"/>
    </source>
</evidence>
<evidence type="ECO:0000256" key="6">
    <source>
        <dbReference type="ARBA" id="ARBA00023136"/>
    </source>
</evidence>
<dbReference type="InterPro" id="IPR015683">
    <property type="entry name" value="Ionotropic_Glu_rcpt"/>
</dbReference>
<comment type="caution">
    <text evidence="13">The sequence shown here is derived from an EMBL/GenBank/DDBJ whole genome shotgun (WGS) entry which is preliminary data.</text>
</comment>
<dbReference type="SMART" id="SM00079">
    <property type="entry name" value="PBPe"/>
    <property type="match status" value="1"/>
</dbReference>
<evidence type="ECO:0000256" key="8">
    <source>
        <dbReference type="ARBA" id="ARBA00023180"/>
    </source>
</evidence>
<evidence type="ECO:0000256" key="4">
    <source>
        <dbReference type="ARBA" id="ARBA00022989"/>
    </source>
</evidence>
<keyword evidence="4" id="KW-1133">Transmembrane helix</keyword>
<evidence type="ECO:0000256" key="1">
    <source>
        <dbReference type="ARBA" id="ARBA00004141"/>
    </source>
</evidence>
<evidence type="ECO:0000256" key="2">
    <source>
        <dbReference type="ARBA" id="ARBA00022448"/>
    </source>
</evidence>
<evidence type="ECO:0000313" key="13">
    <source>
        <dbReference type="EMBL" id="OBS78120.1"/>
    </source>
</evidence>
<keyword evidence="5" id="KW-0406">Ion transport</keyword>
<organism evidence="13 14">
    <name type="scientific">Neotoma lepida</name>
    <name type="common">Desert woodrat</name>
    <dbReference type="NCBI Taxonomy" id="56216"/>
    <lineage>
        <taxon>Eukaryota</taxon>
        <taxon>Metazoa</taxon>
        <taxon>Chordata</taxon>
        <taxon>Craniata</taxon>
        <taxon>Vertebrata</taxon>
        <taxon>Euteleostomi</taxon>
        <taxon>Mammalia</taxon>
        <taxon>Eutheria</taxon>
        <taxon>Euarchontoglires</taxon>
        <taxon>Glires</taxon>
        <taxon>Rodentia</taxon>
        <taxon>Myomorpha</taxon>
        <taxon>Muroidea</taxon>
        <taxon>Cricetidae</taxon>
        <taxon>Neotominae</taxon>
        <taxon>Neotoma</taxon>
    </lineage>
</organism>
<keyword evidence="10" id="KW-0407">Ion channel</keyword>
<evidence type="ECO:0000313" key="14">
    <source>
        <dbReference type="Proteomes" id="UP000092124"/>
    </source>
</evidence>
<dbReference type="OrthoDB" id="9779825at2759"/>
<feature type="region of interest" description="Disordered" evidence="11">
    <location>
        <begin position="369"/>
        <end position="394"/>
    </location>
</feature>
<proteinExistence type="predicted"/>
<dbReference type="STRING" id="56216.A0A1A6HJG8"/>
<comment type="subcellular location">
    <subcellularLocation>
        <location evidence="1">Membrane</location>
        <topology evidence="1">Multi-pass membrane protein</topology>
    </subcellularLocation>
</comment>
<feature type="region of interest" description="Disordered" evidence="11">
    <location>
        <begin position="299"/>
        <end position="320"/>
    </location>
</feature>
<feature type="domain" description="Ionotropic glutamate receptor C-terminal" evidence="12">
    <location>
        <begin position="3"/>
        <end position="200"/>
    </location>
</feature>
<keyword evidence="8" id="KW-0325">Glycoprotein</keyword>
<reference evidence="13 14" key="1">
    <citation type="submission" date="2016-06" db="EMBL/GenBank/DDBJ databases">
        <title>The Draft Genome Sequence and Annotation of the Desert Woodrat Neotoma lepida.</title>
        <authorList>
            <person name="Campbell M."/>
            <person name="Oakeson K.F."/>
            <person name="Yandell M."/>
            <person name="Halpert J.R."/>
            <person name="Dearing D."/>
        </authorList>
    </citation>
    <scope>NUCLEOTIDE SEQUENCE [LARGE SCALE GENOMIC DNA]</scope>
    <source>
        <strain evidence="13">417</strain>
        <tissue evidence="13">Liver</tissue>
    </source>
</reference>
<evidence type="ECO:0000256" key="10">
    <source>
        <dbReference type="ARBA" id="ARBA00023303"/>
    </source>
</evidence>